<dbReference type="InterPro" id="IPR029044">
    <property type="entry name" value="Nucleotide-diphossugar_trans"/>
</dbReference>
<dbReference type="AlphaFoldDB" id="A0A160TT02"/>
<reference evidence="2" key="1">
    <citation type="submission" date="2015-10" db="EMBL/GenBank/DDBJ databases">
        <authorList>
            <person name="Gilbert D.G."/>
        </authorList>
    </citation>
    <scope>NUCLEOTIDE SEQUENCE</scope>
</reference>
<dbReference type="EMBL" id="CZRL01000098">
    <property type="protein sequence ID" value="CUS53805.1"/>
    <property type="molecule type" value="Genomic_DNA"/>
</dbReference>
<evidence type="ECO:0000259" key="1">
    <source>
        <dbReference type="Pfam" id="PF12804"/>
    </source>
</evidence>
<protein>
    <submittedName>
        <fullName evidence="2">Molybdopterin biosynthesis protein MoeA / CTP:molybdopterin cytidylyltransferase</fullName>
    </submittedName>
</protein>
<keyword evidence="2" id="KW-0808">Transferase</keyword>
<name>A0A160TT02_9ZZZZ</name>
<evidence type="ECO:0000313" key="2">
    <source>
        <dbReference type="EMBL" id="CUS53805.1"/>
    </source>
</evidence>
<gene>
    <name evidence="2" type="ORF">MGWOODY_XGa2891</name>
</gene>
<organism evidence="2">
    <name type="scientific">hydrothermal vent metagenome</name>
    <dbReference type="NCBI Taxonomy" id="652676"/>
    <lineage>
        <taxon>unclassified sequences</taxon>
        <taxon>metagenomes</taxon>
        <taxon>ecological metagenomes</taxon>
    </lineage>
</organism>
<accession>A0A160TT02</accession>
<dbReference type="PANTHER" id="PTHR43777">
    <property type="entry name" value="MOLYBDENUM COFACTOR CYTIDYLYLTRANSFERASE"/>
    <property type="match status" value="1"/>
</dbReference>
<dbReference type="CDD" id="cd04182">
    <property type="entry name" value="GT_2_like_f"/>
    <property type="match status" value="1"/>
</dbReference>
<dbReference type="GO" id="GO:0016779">
    <property type="term" value="F:nucleotidyltransferase activity"/>
    <property type="evidence" value="ECO:0007669"/>
    <property type="project" value="UniProtKB-KW"/>
</dbReference>
<feature type="domain" description="MobA-like NTP transferase" evidence="1">
    <location>
        <begin position="2"/>
        <end position="158"/>
    </location>
</feature>
<dbReference type="InterPro" id="IPR025877">
    <property type="entry name" value="MobA-like_NTP_Trfase"/>
</dbReference>
<keyword evidence="2" id="KW-0548">Nucleotidyltransferase</keyword>
<dbReference type="Pfam" id="PF12804">
    <property type="entry name" value="NTP_transf_3"/>
    <property type="match status" value="1"/>
</dbReference>
<dbReference type="SUPFAM" id="SSF53448">
    <property type="entry name" value="Nucleotide-diphospho-sugar transferases"/>
    <property type="match status" value="1"/>
</dbReference>
<dbReference type="PANTHER" id="PTHR43777:SF1">
    <property type="entry name" value="MOLYBDENUM COFACTOR CYTIDYLYLTRANSFERASE"/>
    <property type="match status" value="1"/>
</dbReference>
<sequence length="181" mass="19505">MLAAGLSTRAGERNKLLLPLAGKPLIAHAVEAALGSRACKVHVVTGYQSDELAAALNDYTVNFVHNPNYAEGMSSSIKSGIRALPTDLDGVVLCLGDMPLVVSAHLDLLIKNYATDVACAPYYRERRGHPVLFPRSMFSELLQLSGDTGARGLLEQLESTILQIDVNDEGIFFNVNRPADL</sequence>
<proteinExistence type="predicted"/>
<dbReference type="Gene3D" id="3.90.550.10">
    <property type="entry name" value="Spore Coat Polysaccharide Biosynthesis Protein SpsA, Chain A"/>
    <property type="match status" value="1"/>
</dbReference>